<evidence type="ECO:0000259" key="1">
    <source>
        <dbReference type="Pfam" id="PF25837"/>
    </source>
</evidence>
<dbReference type="Pfam" id="PF25839">
    <property type="entry name" value="Apionate_lact_C"/>
    <property type="match status" value="1"/>
</dbReference>
<feature type="domain" description="D-apionate lactonase N-terminal" evidence="1">
    <location>
        <begin position="9"/>
        <end position="233"/>
    </location>
</feature>
<evidence type="ECO:0000313" key="4">
    <source>
        <dbReference type="EMBL" id="ANY83905.1"/>
    </source>
</evidence>
<feature type="domain" description="D-apionate lactonase TIM barrel" evidence="2">
    <location>
        <begin position="264"/>
        <end position="551"/>
    </location>
</feature>
<geneLocation type="plasmid" evidence="4">
    <name>unnamed3</name>
</geneLocation>
<dbReference type="EMBL" id="CP016618">
    <property type="protein sequence ID" value="ANY83905.1"/>
    <property type="molecule type" value="Genomic_DNA"/>
</dbReference>
<organism evidence="4">
    <name type="scientific">Microvirga ossetica</name>
    <dbReference type="NCBI Taxonomy" id="1882682"/>
    <lineage>
        <taxon>Bacteria</taxon>
        <taxon>Pseudomonadati</taxon>
        <taxon>Pseudomonadota</taxon>
        <taxon>Alphaproteobacteria</taxon>
        <taxon>Hyphomicrobiales</taxon>
        <taxon>Methylobacteriaceae</taxon>
        <taxon>Microvirga</taxon>
    </lineage>
</organism>
<dbReference type="OrthoDB" id="931854at2"/>
<dbReference type="KEGG" id="moc:BB934_35080"/>
<reference evidence="4" key="1">
    <citation type="submission" date="2016-07" db="EMBL/GenBank/DDBJ databases">
        <title>Microvirga ossetica sp. nov. a new species of rhizobia isolated from root nodules of the legume species Vicia alpestris Steven originated from North Ossetia region in the Caucasus.</title>
        <authorList>
            <person name="Safronova V.I."/>
            <person name="Kuznetsova I.G."/>
            <person name="Sazanova A.L."/>
            <person name="Belimov A."/>
            <person name="Andronov E."/>
            <person name="Osledkin Y.S."/>
            <person name="Onishchuk O.P."/>
            <person name="Kurchak O.N."/>
            <person name="Shaposhnikov A.I."/>
            <person name="Willems A."/>
            <person name="Tikhonovich I.A."/>
        </authorList>
    </citation>
    <scope>NUCLEOTIDE SEQUENCE [LARGE SCALE GENOMIC DNA]</scope>
    <source>
        <strain evidence="4">V5/3M</strain>
        <plasmid evidence="4">unnamed3</plasmid>
    </source>
</reference>
<dbReference type="Pfam" id="PF25837">
    <property type="entry name" value="Apionate_lact_N"/>
    <property type="match status" value="1"/>
</dbReference>
<dbReference type="InterPro" id="IPR058787">
    <property type="entry name" value="ApnL_M"/>
</dbReference>
<dbReference type="InterPro" id="IPR058788">
    <property type="entry name" value="ApnL_N"/>
</dbReference>
<dbReference type="InterPro" id="IPR058789">
    <property type="entry name" value="ApnL_C"/>
</dbReference>
<evidence type="ECO:0000259" key="3">
    <source>
        <dbReference type="Pfam" id="PF25839"/>
    </source>
</evidence>
<dbReference type="AlphaFoldDB" id="A0A1B2EVB4"/>
<keyword evidence="4" id="KW-0614">Plasmid</keyword>
<protein>
    <submittedName>
        <fullName evidence="4">Uncharacterized protein</fullName>
    </submittedName>
</protein>
<gene>
    <name evidence="4" type="ORF">BB934_35080</name>
</gene>
<feature type="domain" description="D-apionate lactonase C-terminal" evidence="3">
    <location>
        <begin position="562"/>
        <end position="639"/>
    </location>
</feature>
<evidence type="ECO:0000259" key="2">
    <source>
        <dbReference type="Pfam" id="PF25838"/>
    </source>
</evidence>
<name>A0A1B2EVB4_9HYPH</name>
<sequence>MDKTLLQTFFGTEQSPVAVRRLTAGRLTAELVEGNLRTISYDGLEVLRAISYVVRDKDWGTYSPVIDELVVCESADEFTVTYHAACRGSGDQNLTYRAAIHGTEAGVTFDVVAEPETDFLTNRCGFCILHPIVDLAGTPVTVEHTDGEMEQSGLPDLIEPWQPFKDMRAISHRVGPGLTANCRMEGGVWEMEDQRNWSDASYKTYVRPLALPWPYTMPRGIADRQTVALTIDDQRQPLSDTSTAHRQEAVEISLEPATGASPKIGLVIAPEEIEATLANIERLREAGPQVLLCHFDPTAGHGLEAIKGFARIAAAYPAEMVLECVFACREPHEVELEQVAELVRTAGLSLSAIAVSPSVDRQSTPPGSAWPECPPLGDVYASAQKAFPNIRLGGGMFSYFTELNRKRVPVEKLGFVTHCTCPIVHAADDLSVMQSLEALPFITRSARAFIGDKPYWIGPSTIGMRQNPYGSRTMDNPNNERIAMASWDPRQDSLFAAAWTIGYAARTDKAKLEVLTIGALTGPFGLLRDGSGAGQIRPVFHAASGLCSLAGKELVGCRSSRPSDILAIGVIGEQGRPTIWAANVTDRKQSVRIVSENSLWKMITLDQHSVESASLGSLGTTMNVRNGAFEMEPFAITRLEAA</sequence>
<dbReference type="Pfam" id="PF25838">
    <property type="entry name" value="Apionate_lact_M"/>
    <property type="match status" value="1"/>
</dbReference>
<accession>A0A1B2EVB4</accession>
<proteinExistence type="predicted"/>